<comment type="caution">
    <text evidence="1">The sequence shown here is derived from an EMBL/GenBank/DDBJ whole genome shotgun (WGS) entry which is preliminary data.</text>
</comment>
<evidence type="ECO:0000313" key="2">
    <source>
        <dbReference type="Proteomes" id="UP000299102"/>
    </source>
</evidence>
<name>A0A4C1UM89_EUMVA</name>
<dbReference type="AlphaFoldDB" id="A0A4C1UM89"/>
<sequence>MIFPDWGRFSSDSALRRVAYNPLSSYPQYPVSFYNVQVGPGVMLRGSRNSALPDTLALLIGGEPAAGQNRRGETAPALCTRKSGNTCCIRHFG</sequence>
<dbReference type="EMBL" id="BGZK01000189">
    <property type="protein sequence ID" value="GBP27092.1"/>
    <property type="molecule type" value="Genomic_DNA"/>
</dbReference>
<reference evidence="1 2" key="1">
    <citation type="journal article" date="2019" name="Commun. Biol.">
        <title>The bagworm genome reveals a unique fibroin gene that provides high tensile strength.</title>
        <authorList>
            <person name="Kono N."/>
            <person name="Nakamura H."/>
            <person name="Ohtoshi R."/>
            <person name="Tomita M."/>
            <person name="Numata K."/>
            <person name="Arakawa K."/>
        </authorList>
    </citation>
    <scope>NUCLEOTIDE SEQUENCE [LARGE SCALE GENOMIC DNA]</scope>
</reference>
<evidence type="ECO:0000313" key="1">
    <source>
        <dbReference type="EMBL" id="GBP27092.1"/>
    </source>
</evidence>
<accession>A0A4C1UM89</accession>
<dbReference type="Proteomes" id="UP000299102">
    <property type="component" value="Unassembled WGS sequence"/>
</dbReference>
<protein>
    <submittedName>
        <fullName evidence="1">Uncharacterized protein</fullName>
    </submittedName>
</protein>
<gene>
    <name evidence="1" type="ORF">EVAR_16761_1</name>
</gene>
<organism evidence="1 2">
    <name type="scientific">Eumeta variegata</name>
    <name type="common">Bagworm moth</name>
    <name type="synonym">Eumeta japonica</name>
    <dbReference type="NCBI Taxonomy" id="151549"/>
    <lineage>
        <taxon>Eukaryota</taxon>
        <taxon>Metazoa</taxon>
        <taxon>Ecdysozoa</taxon>
        <taxon>Arthropoda</taxon>
        <taxon>Hexapoda</taxon>
        <taxon>Insecta</taxon>
        <taxon>Pterygota</taxon>
        <taxon>Neoptera</taxon>
        <taxon>Endopterygota</taxon>
        <taxon>Lepidoptera</taxon>
        <taxon>Glossata</taxon>
        <taxon>Ditrysia</taxon>
        <taxon>Tineoidea</taxon>
        <taxon>Psychidae</taxon>
        <taxon>Oiketicinae</taxon>
        <taxon>Eumeta</taxon>
    </lineage>
</organism>
<keyword evidence="2" id="KW-1185">Reference proteome</keyword>
<proteinExistence type="predicted"/>